<feature type="binding site" evidence="13">
    <location>
        <begin position="231"/>
        <end position="233"/>
    </location>
    <ligand>
        <name>4-CDP-2-C-methyl-D-erythritol 2-phosphate</name>
        <dbReference type="ChEBI" id="CHEBI:57919"/>
    </ligand>
</feature>
<dbReference type="NCBIfam" id="TIGR00151">
    <property type="entry name" value="ispF"/>
    <property type="match status" value="1"/>
</dbReference>
<dbReference type="InterPro" id="IPR018294">
    <property type="entry name" value="ISPD_synthase_CS"/>
</dbReference>
<dbReference type="HAMAP" id="MF_00108">
    <property type="entry name" value="IspD"/>
    <property type="match status" value="1"/>
</dbReference>
<dbReference type="GO" id="GO:0016114">
    <property type="term" value="P:terpenoid biosynthetic process"/>
    <property type="evidence" value="ECO:0007669"/>
    <property type="project" value="InterPro"/>
</dbReference>
<comment type="cofactor">
    <cofactor evidence="3 13">
        <name>a divalent metal cation</name>
        <dbReference type="ChEBI" id="CHEBI:60240"/>
    </cofactor>
</comment>
<dbReference type="Pfam" id="PF01128">
    <property type="entry name" value="IspD"/>
    <property type="match status" value="1"/>
</dbReference>
<reference evidence="15 16" key="2">
    <citation type="submission" date="2010-03" db="EMBL/GenBank/DDBJ databases">
        <authorList>
            <person name="Pajon A."/>
        </authorList>
    </citation>
    <scope>NUCLEOTIDE SEQUENCE [LARGE SCALE GENOMIC DNA]</scope>
    <source>
        <strain evidence="15 16">SGP1</strain>
    </source>
</reference>
<dbReference type="EC" id="4.6.1.12" evidence="13"/>
<dbReference type="Pfam" id="PF02542">
    <property type="entry name" value="YgbB"/>
    <property type="match status" value="1"/>
</dbReference>
<evidence type="ECO:0000256" key="1">
    <source>
        <dbReference type="ARBA" id="ARBA00000200"/>
    </source>
</evidence>
<dbReference type="InterPro" id="IPR036571">
    <property type="entry name" value="MECDP_synthase_sf"/>
</dbReference>
<dbReference type="GO" id="GO:0019288">
    <property type="term" value="P:isopentenyl diphosphate biosynthetic process, methylerythritol 4-phosphate pathway"/>
    <property type="evidence" value="ECO:0007669"/>
    <property type="project" value="UniProtKB-UniRule"/>
</dbReference>
<feature type="binding site" evidence="13">
    <location>
        <begin position="258"/>
        <end position="259"/>
    </location>
    <ligand>
        <name>4-CDP-2-C-methyl-D-erythritol 2-phosphate</name>
        <dbReference type="ChEBI" id="CHEBI:57919"/>
    </ligand>
</feature>
<dbReference type="CDD" id="cd02516">
    <property type="entry name" value="CDP-ME_synthetase"/>
    <property type="match status" value="1"/>
</dbReference>
<evidence type="ECO:0000313" key="16">
    <source>
        <dbReference type="Proteomes" id="UP000008957"/>
    </source>
</evidence>
<protein>
    <recommendedName>
        <fullName evidence="13">Bifunctional enzyme IspD/IspF</fullName>
    </recommendedName>
    <domain>
        <recommendedName>
            <fullName evidence="13">2-C-methyl-D-erythritol 4-phosphate cytidylyltransferase</fullName>
            <ecNumber evidence="13">2.7.7.60</ecNumber>
        </recommendedName>
        <alternativeName>
            <fullName evidence="13">4-diphosphocytidyl-2C-methyl-D-erythritol synthase</fullName>
        </alternativeName>
        <alternativeName>
            <fullName evidence="13">MEP cytidylyltransferase</fullName>
            <shortName evidence="13">MCT</shortName>
        </alternativeName>
    </domain>
    <domain>
        <recommendedName>
            <fullName evidence="13">2-C-methyl-D-erythritol 2,4-cyclodiphosphate synthase</fullName>
            <shortName evidence="13">MECDP-synthase</shortName>
            <shortName evidence="13">MECPP-synthase</shortName>
            <shortName evidence="13">MECPS</shortName>
            <ecNumber evidence="13">4.6.1.12</ecNumber>
        </recommendedName>
    </domain>
</protein>
<dbReference type="GO" id="GO:0046872">
    <property type="term" value="F:metal ion binding"/>
    <property type="evidence" value="ECO:0007669"/>
    <property type="project" value="UniProtKB-KW"/>
</dbReference>
<dbReference type="PANTHER" id="PTHR43181:SF1">
    <property type="entry name" value="2-C-METHYL-D-ERYTHRITOL 2,4-CYCLODIPHOSPHATE SYNTHASE, CHLOROPLASTIC"/>
    <property type="match status" value="1"/>
</dbReference>
<comment type="catalytic activity">
    <reaction evidence="1 13">
        <text>4-CDP-2-C-methyl-D-erythritol 2-phosphate = 2-C-methyl-D-erythritol 2,4-cyclic diphosphate + CMP</text>
        <dbReference type="Rhea" id="RHEA:23864"/>
        <dbReference type="ChEBI" id="CHEBI:57919"/>
        <dbReference type="ChEBI" id="CHEBI:58483"/>
        <dbReference type="ChEBI" id="CHEBI:60377"/>
        <dbReference type="EC" id="4.6.1.12"/>
    </reaction>
</comment>
<evidence type="ECO:0000256" key="10">
    <source>
        <dbReference type="ARBA" id="ARBA00023229"/>
    </source>
</evidence>
<feature type="binding site" evidence="13">
    <location>
        <position position="266"/>
    </location>
    <ligand>
        <name>a divalent metal cation</name>
        <dbReference type="ChEBI" id="CHEBI:60240"/>
    </ligand>
</feature>
<dbReference type="CDD" id="cd00554">
    <property type="entry name" value="MECDP_synthase"/>
    <property type="match status" value="1"/>
</dbReference>
<evidence type="ECO:0000256" key="4">
    <source>
        <dbReference type="ARBA" id="ARBA00004709"/>
    </source>
</evidence>
<dbReference type="InterPro" id="IPR003526">
    <property type="entry name" value="MECDP_synthase"/>
</dbReference>
<feature type="site" description="Positions MEP for the nucleophilic attack" evidence="13">
    <location>
        <position position="149"/>
    </location>
</feature>
<keyword evidence="7 13" id="KW-0808">Transferase</keyword>
<feature type="site" description="Transition state stabilizer" evidence="13">
    <location>
        <position position="258"/>
    </location>
</feature>
<evidence type="ECO:0000313" key="15">
    <source>
        <dbReference type="EMBL" id="CBL28875.1"/>
    </source>
</evidence>
<feature type="binding site" evidence="13">
    <location>
        <position position="231"/>
    </location>
    <ligand>
        <name>a divalent metal cation</name>
        <dbReference type="ChEBI" id="CHEBI:60240"/>
    </ligand>
</feature>
<feature type="region of interest" description="2-C-methyl-D-erythritol 4-phosphate cytidylyltransferase" evidence="13">
    <location>
        <begin position="1"/>
        <end position="224"/>
    </location>
</feature>
<keyword evidence="16" id="KW-1185">Reference proteome</keyword>
<feature type="site" description="Transition state stabilizer" evidence="13">
    <location>
        <position position="22"/>
    </location>
</feature>
<dbReference type="Proteomes" id="UP000008957">
    <property type="component" value="Chromosome"/>
</dbReference>
<keyword evidence="11 13" id="KW-0456">Lyase</keyword>
<keyword evidence="12 13" id="KW-0511">Multifunctional enzyme</keyword>
<evidence type="ECO:0000256" key="11">
    <source>
        <dbReference type="ARBA" id="ARBA00023239"/>
    </source>
</evidence>
<dbReference type="RefSeq" id="WP_015557022.1">
    <property type="nucleotide sequence ID" value="NC_021038.1"/>
</dbReference>
<comment type="pathway">
    <text evidence="4 13">Isoprenoid biosynthesis; isopentenyl diphosphate biosynthesis via DXP pathway; isopentenyl diphosphate from 1-deoxy-D-xylulose 5-phosphate: step 4/6.</text>
</comment>
<evidence type="ECO:0000256" key="6">
    <source>
        <dbReference type="ARBA" id="ARBA00009789"/>
    </source>
</evidence>
<keyword evidence="9 13" id="KW-0479">Metal-binding</keyword>
<dbReference type="GO" id="GO:0008685">
    <property type="term" value="F:2-C-methyl-D-erythritol 2,4-cyclodiphosphate synthase activity"/>
    <property type="evidence" value="ECO:0007669"/>
    <property type="project" value="UniProtKB-UniRule"/>
</dbReference>
<dbReference type="EMBL" id="FP929056">
    <property type="protein sequence ID" value="CBL28875.1"/>
    <property type="molecule type" value="Genomic_DNA"/>
</dbReference>
<proteinExistence type="inferred from homology"/>
<dbReference type="InterPro" id="IPR001228">
    <property type="entry name" value="IspD"/>
</dbReference>
<evidence type="ECO:0000256" key="9">
    <source>
        <dbReference type="ARBA" id="ARBA00022723"/>
    </source>
</evidence>
<comment type="pathway">
    <text evidence="5 13">Isoprenoid biosynthesis; isopentenyl diphosphate biosynthesis via DXP pathway; isopentenyl diphosphate from 1-deoxy-D-xylulose 5-phosphate: step 2/6.</text>
</comment>
<dbReference type="InterPro" id="IPR034683">
    <property type="entry name" value="IspD/TarI"/>
</dbReference>
<dbReference type="HAMAP" id="MF_01520">
    <property type="entry name" value="IspDF"/>
    <property type="match status" value="1"/>
</dbReference>
<evidence type="ECO:0000256" key="3">
    <source>
        <dbReference type="ARBA" id="ARBA00001968"/>
    </source>
</evidence>
<feature type="domain" description="2-C-methyl-D-erythritol 2,4-cyclodiphosphate synthase" evidence="14">
    <location>
        <begin position="225"/>
        <end position="379"/>
    </location>
</feature>
<keyword evidence="8 13" id="KW-0548">Nucleotidyltransferase</keyword>
<comment type="caution">
    <text evidence="13">Lacks conserved residue(s) required for the propagation of feature annotation.</text>
</comment>
<keyword evidence="10 13" id="KW-0414">Isoprene biosynthesis</keyword>
<dbReference type="GO" id="GO:0050518">
    <property type="term" value="F:2-C-methyl-D-erythritol 4-phosphate cytidylyltransferase activity"/>
    <property type="evidence" value="ECO:0007669"/>
    <property type="project" value="UniProtKB-UniRule"/>
</dbReference>
<comment type="similarity">
    <text evidence="13">In the N-terminal section; belongs to the IspD/TarI cytidylyltransferase family. IspD subfamily.</text>
</comment>
<feature type="region of interest" description="2-C-methyl-D-erythritol 2,4-cyclodiphosphate synthase" evidence="13">
    <location>
        <begin position="225"/>
        <end position="385"/>
    </location>
</feature>
<dbReference type="AlphaFoldDB" id="A0AB94IYN6"/>
<dbReference type="EC" id="2.7.7.60" evidence="13"/>
<evidence type="ECO:0000256" key="13">
    <source>
        <dbReference type="HAMAP-Rule" id="MF_01520"/>
    </source>
</evidence>
<gene>
    <name evidence="13" type="primary">ispDF</name>
    <name evidence="15" type="ORF">SY1_21340</name>
</gene>
<evidence type="ECO:0000256" key="7">
    <source>
        <dbReference type="ARBA" id="ARBA00022679"/>
    </source>
</evidence>
<dbReference type="InterPro" id="IPR020555">
    <property type="entry name" value="MECDP_synthase_CS"/>
</dbReference>
<dbReference type="Gene3D" id="3.30.1330.50">
    <property type="entry name" value="2-C-methyl-D-erythritol 2,4-cyclodiphosphate synthase"/>
    <property type="match status" value="1"/>
</dbReference>
<reference evidence="16" key="1">
    <citation type="submission" date="2010-03" db="EMBL/GenBank/DDBJ databases">
        <title>The genome sequence of Synergistetes sp. SGP1.</title>
        <authorList>
            <consortium name="metaHIT consortium -- http://www.metahit.eu/"/>
            <person name="Pajon A."/>
            <person name="Turner K."/>
            <person name="Parkhill J."/>
            <person name="Wade W."/>
            <person name="Vartoukian S."/>
        </authorList>
    </citation>
    <scope>NUCLEOTIDE SEQUENCE [LARGE SCALE GENOMIC DNA]</scope>
    <source>
        <strain evidence="16">SGP1</strain>
    </source>
</reference>
<dbReference type="KEGG" id="sbr:SY1_21340"/>
<sequence>MKRFSFVIVAGGSGSRMGGERKQFRLLGGRPMWRWSAEMAASMAEEGIGEIVLVLPRGEVTPPPWRQSARIPLRLAGGGASRAESVLSGLNAASFDYVMVHDAARPFISISLMRRLMEETSEGVGAVPVLPASDAIKRIDGERVEAVDRDGLYMTQTPQSFYRPTLMAALRERGPAAKDEAEAWLASGLELHCVEGERLNFKVTWPDDLHIAERIAEGRRAPTVRTGLGYDVHRLVPERPLILGGVLIEDSPLGLLGHSDADLLAHAVADAILGAAGLPDVGTLFPASSEEYRDADSMELLKTAVDLVVEAGWTIAWVDAVVQAQVPRLSPHLVEMRKRLSAILNPDLPNCVSLKAKSAEGTGDPGLGGSMTCWASATLYGDGTR</sequence>
<accession>A0AB94IYN6</accession>
<evidence type="ECO:0000256" key="5">
    <source>
        <dbReference type="ARBA" id="ARBA00004787"/>
    </source>
</evidence>
<feature type="site" description="Positions MEP for the nucleophilic attack" evidence="13">
    <location>
        <position position="202"/>
    </location>
</feature>
<evidence type="ECO:0000256" key="2">
    <source>
        <dbReference type="ARBA" id="ARBA00001282"/>
    </source>
</evidence>
<feature type="binding site" evidence="13">
    <location>
        <position position="233"/>
    </location>
    <ligand>
        <name>a divalent metal cation</name>
        <dbReference type="ChEBI" id="CHEBI:60240"/>
    </ligand>
</feature>
<dbReference type="PANTHER" id="PTHR43181">
    <property type="entry name" value="2-C-METHYL-D-ERYTHRITOL 2,4-CYCLODIPHOSPHATE SYNTHASE, CHLOROPLASTIC"/>
    <property type="match status" value="1"/>
</dbReference>
<comment type="function">
    <text evidence="13">Bifunctional enzyme that catalyzes the formation of 4-diphosphocytidyl-2-C-methyl-D-erythritol from CTP and 2-C-methyl-D-erythritol 4-phosphate (MEP) (IspD), and catalyzes the conversion of 4-diphosphocytidyl-2-C-methyl-D-erythritol 2-phosphate (CDP-ME2P) to 2-C-methyl-D-erythritol 2,4-cyclodiphosphate (ME-CPP) with a corresponding release of cytidine 5-monophosphate (CMP) (IspF).</text>
</comment>
<organism evidence="15 16">
    <name type="scientific">Fretibacterium fastidiosum</name>
    <dbReference type="NCBI Taxonomy" id="651822"/>
    <lineage>
        <taxon>Bacteria</taxon>
        <taxon>Thermotogati</taxon>
        <taxon>Synergistota</taxon>
        <taxon>Synergistia</taxon>
        <taxon>Synergistales</taxon>
        <taxon>Aminobacteriaceae</taxon>
        <taxon>Fretibacterium</taxon>
    </lineage>
</organism>
<feature type="site" description="Transition state stabilizer" evidence="13">
    <location>
        <position position="358"/>
    </location>
</feature>
<evidence type="ECO:0000259" key="14">
    <source>
        <dbReference type="Pfam" id="PF02542"/>
    </source>
</evidence>
<comment type="similarity">
    <text evidence="6">Belongs to the IspD/TarI cytidylyltransferase family. IspD subfamily.</text>
</comment>
<dbReference type="HAMAP" id="MF_00107">
    <property type="entry name" value="IspF"/>
    <property type="match status" value="1"/>
</dbReference>
<evidence type="ECO:0000256" key="12">
    <source>
        <dbReference type="ARBA" id="ARBA00023268"/>
    </source>
</evidence>
<comment type="similarity">
    <text evidence="13">In the C-terminal section; belongs to the IspF family.</text>
</comment>
<feature type="site" description="Transition state stabilizer" evidence="13">
    <location>
        <position position="16"/>
    </location>
</feature>
<dbReference type="PROSITE" id="PS01350">
    <property type="entry name" value="ISPF"/>
    <property type="match status" value="1"/>
</dbReference>
<dbReference type="InterPro" id="IPR029044">
    <property type="entry name" value="Nucleotide-diphossugar_trans"/>
</dbReference>
<dbReference type="SUPFAM" id="SSF53448">
    <property type="entry name" value="Nucleotide-diphospho-sugar transferases"/>
    <property type="match status" value="1"/>
</dbReference>
<dbReference type="InterPro" id="IPR026596">
    <property type="entry name" value="IspD/F"/>
</dbReference>
<dbReference type="Gene3D" id="3.90.550.10">
    <property type="entry name" value="Spore Coat Polysaccharide Biosynthesis Protein SpsA, Chain A"/>
    <property type="match status" value="1"/>
</dbReference>
<dbReference type="SUPFAM" id="SSF69765">
    <property type="entry name" value="IpsF-like"/>
    <property type="match status" value="1"/>
</dbReference>
<dbReference type="PROSITE" id="PS01295">
    <property type="entry name" value="ISPD"/>
    <property type="match status" value="1"/>
</dbReference>
<evidence type="ECO:0000256" key="8">
    <source>
        <dbReference type="ARBA" id="ARBA00022695"/>
    </source>
</evidence>
<comment type="catalytic activity">
    <reaction evidence="2 13">
        <text>2-C-methyl-D-erythritol 4-phosphate + CTP + H(+) = 4-CDP-2-C-methyl-D-erythritol + diphosphate</text>
        <dbReference type="Rhea" id="RHEA:13429"/>
        <dbReference type="ChEBI" id="CHEBI:15378"/>
        <dbReference type="ChEBI" id="CHEBI:33019"/>
        <dbReference type="ChEBI" id="CHEBI:37563"/>
        <dbReference type="ChEBI" id="CHEBI:57823"/>
        <dbReference type="ChEBI" id="CHEBI:58262"/>
        <dbReference type="EC" id="2.7.7.60"/>
    </reaction>
</comment>
<name>A0AB94IYN6_9BACT</name>